<proteinExistence type="predicted"/>
<dbReference type="AlphaFoldDB" id="A0AB34GFS3"/>
<dbReference type="EMBL" id="JAIQCJ010002244">
    <property type="protein sequence ID" value="KAJ8778499.1"/>
    <property type="molecule type" value="Genomic_DNA"/>
</dbReference>
<organism evidence="1 2">
    <name type="scientific">Eschrichtius robustus</name>
    <name type="common">California gray whale</name>
    <name type="synonym">Eschrichtius gibbosus</name>
    <dbReference type="NCBI Taxonomy" id="9764"/>
    <lineage>
        <taxon>Eukaryota</taxon>
        <taxon>Metazoa</taxon>
        <taxon>Chordata</taxon>
        <taxon>Craniata</taxon>
        <taxon>Vertebrata</taxon>
        <taxon>Euteleostomi</taxon>
        <taxon>Mammalia</taxon>
        <taxon>Eutheria</taxon>
        <taxon>Laurasiatheria</taxon>
        <taxon>Artiodactyla</taxon>
        <taxon>Whippomorpha</taxon>
        <taxon>Cetacea</taxon>
        <taxon>Mysticeti</taxon>
        <taxon>Eschrichtiidae</taxon>
        <taxon>Eschrichtius</taxon>
    </lineage>
</organism>
<dbReference type="Proteomes" id="UP001159641">
    <property type="component" value="Unassembled WGS sequence"/>
</dbReference>
<reference evidence="1 2" key="1">
    <citation type="submission" date="2022-11" db="EMBL/GenBank/DDBJ databases">
        <title>Whole genome sequence of Eschrichtius robustus ER-17-0199.</title>
        <authorList>
            <person name="Bruniche-Olsen A."/>
            <person name="Black A.N."/>
            <person name="Fields C.J."/>
            <person name="Walden K."/>
            <person name="Dewoody J.A."/>
        </authorList>
    </citation>
    <scope>NUCLEOTIDE SEQUENCE [LARGE SCALE GENOMIC DNA]</scope>
    <source>
        <strain evidence="1">ER-17-0199</strain>
        <tissue evidence="1">Blubber</tissue>
    </source>
</reference>
<keyword evidence="2" id="KW-1185">Reference proteome</keyword>
<evidence type="ECO:0000313" key="2">
    <source>
        <dbReference type="Proteomes" id="UP001159641"/>
    </source>
</evidence>
<evidence type="ECO:0000313" key="1">
    <source>
        <dbReference type="EMBL" id="KAJ8778499.1"/>
    </source>
</evidence>
<name>A0AB34GFS3_ESCRO</name>
<protein>
    <submittedName>
        <fullName evidence="1">Uncharacterized protein</fullName>
    </submittedName>
</protein>
<comment type="caution">
    <text evidence="1">The sequence shown here is derived from an EMBL/GenBank/DDBJ whole genome shotgun (WGS) entry which is preliminary data.</text>
</comment>
<accession>A0AB34GFS3</accession>
<gene>
    <name evidence="1" type="ORF">J1605_013686</name>
</gene>
<sequence length="128" mass="14274">MVSMVTGRSASGGGGVGPALYTAQAHRAALDARRLQFRRESSSLSFRRSPIVFCLCLVHALRVSVTQYSSACVVWSRDAEHGAFLEAVFGISRRRRVDWKRGAQDELTPLRVGAWKRESRAIPDRTKR</sequence>